<evidence type="ECO:0000256" key="1">
    <source>
        <dbReference type="ARBA" id="ARBA00001968"/>
    </source>
</evidence>
<organism evidence="4 5">
    <name type="scientific">Phytophthora aleatoria</name>
    <dbReference type="NCBI Taxonomy" id="2496075"/>
    <lineage>
        <taxon>Eukaryota</taxon>
        <taxon>Sar</taxon>
        <taxon>Stramenopiles</taxon>
        <taxon>Oomycota</taxon>
        <taxon>Peronosporomycetes</taxon>
        <taxon>Peronosporales</taxon>
        <taxon>Peronosporaceae</taxon>
        <taxon>Phytophthora</taxon>
    </lineage>
</organism>
<dbReference type="InterPro" id="IPR027806">
    <property type="entry name" value="HARBI1_dom"/>
</dbReference>
<proteinExistence type="predicted"/>
<gene>
    <name evidence="4" type="ORF">JG688_00014842</name>
</gene>
<feature type="domain" description="DDE Tnp4" evidence="3">
    <location>
        <begin position="7"/>
        <end position="91"/>
    </location>
</feature>
<accession>A0A8J5LXA4</accession>
<keyword evidence="5" id="KW-1185">Reference proteome</keyword>
<evidence type="ECO:0000259" key="3">
    <source>
        <dbReference type="Pfam" id="PF13359"/>
    </source>
</evidence>
<dbReference type="Proteomes" id="UP000709295">
    <property type="component" value="Unassembled WGS sequence"/>
</dbReference>
<reference evidence="4" key="1">
    <citation type="submission" date="2021-01" db="EMBL/GenBank/DDBJ databases">
        <title>Phytophthora aleatoria, a newly-described species from Pinus radiata is distinct from Phytophthora cactorum isolates based on comparative genomics.</title>
        <authorList>
            <person name="Mcdougal R."/>
            <person name="Panda P."/>
            <person name="Williams N."/>
            <person name="Studholme D.J."/>
        </authorList>
    </citation>
    <scope>NUCLEOTIDE SEQUENCE</scope>
    <source>
        <strain evidence="4">NZFS 4037</strain>
    </source>
</reference>
<protein>
    <recommendedName>
        <fullName evidence="3">DDE Tnp4 domain-containing protein</fullName>
    </recommendedName>
</protein>
<name>A0A8J5LXA4_9STRA</name>
<dbReference type="AlphaFoldDB" id="A0A8J5LXA4"/>
<keyword evidence="2" id="KW-0479">Metal-binding</keyword>
<comment type="caution">
    <text evidence="4">The sequence shown here is derived from an EMBL/GenBank/DDBJ whole genome shotgun (WGS) entry which is preliminary data.</text>
</comment>
<dbReference type="EMBL" id="JAENGY010001482">
    <property type="protein sequence ID" value="KAG6948960.1"/>
    <property type="molecule type" value="Genomic_DNA"/>
</dbReference>
<sequence>MEANGAIFDRYIIYGDPAYRVRNYIVTGFKKAGLSSNEQRFNSRMSSVREAVECKFKEVKTRWAFTDFKKSLRIRLSPVGKYVAISILLSNCHCC</sequence>
<evidence type="ECO:0000313" key="4">
    <source>
        <dbReference type="EMBL" id="KAG6948960.1"/>
    </source>
</evidence>
<dbReference type="GO" id="GO:0046872">
    <property type="term" value="F:metal ion binding"/>
    <property type="evidence" value="ECO:0007669"/>
    <property type="project" value="UniProtKB-KW"/>
</dbReference>
<evidence type="ECO:0000313" key="5">
    <source>
        <dbReference type="Proteomes" id="UP000709295"/>
    </source>
</evidence>
<evidence type="ECO:0000256" key="2">
    <source>
        <dbReference type="ARBA" id="ARBA00022723"/>
    </source>
</evidence>
<dbReference type="Pfam" id="PF13359">
    <property type="entry name" value="DDE_Tnp_4"/>
    <property type="match status" value="1"/>
</dbReference>
<comment type="cofactor">
    <cofactor evidence="1">
        <name>a divalent metal cation</name>
        <dbReference type="ChEBI" id="CHEBI:60240"/>
    </cofactor>
</comment>